<keyword evidence="3" id="KW-0411">Iron-sulfur</keyword>
<evidence type="ECO:0000256" key="3">
    <source>
        <dbReference type="ARBA" id="ARBA00023014"/>
    </source>
</evidence>
<dbReference type="InterPro" id="IPR007516">
    <property type="entry name" value="Co_F420_Hydgase/DH_bsu_N"/>
</dbReference>
<dbReference type="PROSITE" id="PS51379">
    <property type="entry name" value="4FE4S_FER_2"/>
    <property type="match status" value="2"/>
</dbReference>
<dbReference type="InterPro" id="IPR017900">
    <property type="entry name" value="4Fe4S_Fe_S_CS"/>
</dbReference>
<dbReference type="Pfam" id="PF12838">
    <property type="entry name" value="Fer4_7"/>
    <property type="match status" value="1"/>
</dbReference>
<dbReference type="Pfam" id="PF04422">
    <property type="entry name" value="FrhB_FdhB_N"/>
    <property type="match status" value="1"/>
</dbReference>
<dbReference type="Gene3D" id="3.30.70.20">
    <property type="match status" value="1"/>
</dbReference>
<dbReference type="Proteomes" id="UP000260983">
    <property type="component" value="Unassembled WGS sequence"/>
</dbReference>
<evidence type="ECO:0000256" key="2">
    <source>
        <dbReference type="ARBA" id="ARBA00023004"/>
    </source>
</evidence>
<evidence type="ECO:0000256" key="1">
    <source>
        <dbReference type="ARBA" id="ARBA00022723"/>
    </source>
</evidence>
<dbReference type="PANTHER" id="PTHR43193:SF2">
    <property type="entry name" value="POLYFERREDOXIN PROTEIN FWDF"/>
    <property type="match status" value="1"/>
</dbReference>
<dbReference type="SUPFAM" id="SSF54862">
    <property type="entry name" value="4Fe-4S ferredoxins"/>
    <property type="match status" value="1"/>
</dbReference>
<feature type="domain" description="4Fe-4S ferredoxin-type" evidence="4">
    <location>
        <begin position="4"/>
        <end position="34"/>
    </location>
</feature>
<name>A0A3E5B8Q9_9BACE</name>
<dbReference type="Pfam" id="PF04432">
    <property type="entry name" value="FrhB_FdhB_C"/>
    <property type="match status" value="1"/>
</dbReference>
<dbReference type="RefSeq" id="WP_117724816.1">
    <property type="nucleotide sequence ID" value="NZ_QSUL01000010.1"/>
</dbReference>
<feature type="domain" description="4Fe-4S ferredoxin-type" evidence="4">
    <location>
        <begin position="39"/>
        <end position="66"/>
    </location>
</feature>
<proteinExistence type="predicted"/>
<evidence type="ECO:0000313" key="5">
    <source>
        <dbReference type="EMBL" id="RGN33936.1"/>
    </source>
</evidence>
<dbReference type="GO" id="GO:0046872">
    <property type="term" value="F:metal ion binding"/>
    <property type="evidence" value="ECO:0007669"/>
    <property type="project" value="UniProtKB-KW"/>
</dbReference>
<dbReference type="InterPro" id="IPR017896">
    <property type="entry name" value="4Fe4S_Fe-S-bd"/>
</dbReference>
<comment type="caution">
    <text evidence="5">The sequence shown here is derived from an EMBL/GenBank/DDBJ whole genome shotgun (WGS) entry which is preliminary data.</text>
</comment>
<dbReference type="PROSITE" id="PS00198">
    <property type="entry name" value="4FE4S_FER_1"/>
    <property type="match status" value="1"/>
</dbReference>
<accession>A0A3E5B8Q9</accession>
<keyword evidence="1" id="KW-0479">Metal-binding</keyword>
<dbReference type="InterPro" id="IPR052977">
    <property type="entry name" value="Polyferredoxin-like_ET"/>
</dbReference>
<dbReference type="AlphaFoldDB" id="A0A3E5B8Q9"/>
<sequence length="391" mass="44053">MNNHQIKLATAETCTGCTACYSICPHSAIDMRANTAGFRYPIINSTKCVGCGLCEFTCPVIKPDSDNLVPLLAFVAQAKDWRILEKSASGGIFTAIAQQFIAEEGIVVGAAYDSNLNVRHITCSKQEELQLLSGSKYVQSELNDIFKTVKDYLREGKQVLFSGTPCQVAGLKSFLRKDYSNLLCVDFLCHSIAAPTAFDLYKKHIARKYGEIRNIQFKSKRYGYFFPTLAVETQSGRGGKWYYFSSQSDPYMYAFLNGSIARPSCSDCKFRRNHKGDLTIADYYHASYKGLTKPEAGITRIAVWTERTKAYLSNMTILERDELVSSQFFEKNDLFNHKGNLVDFDRLSSVKEVEFFAAHFKVPLKSKLIAGARWMLVFLGLQKIVKSIIRK</sequence>
<organism evidence="5 6">
    <name type="scientific">Bacteroides oleiciplenus</name>
    <dbReference type="NCBI Taxonomy" id="626931"/>
    <lineage>
        <taxon>Bacteria</taxon>
        <taxon>Pseudomonadati</taxon>
        <taxon>Bacteroidota</taxon>
        <taxon>Bacteroidia</taxon>
        <taxon>Bacteroidales</taxon>
        <taxon>Bacteroidaceae</taxon>
        <taxon>Bacteroides</taxon>
    </lineage>
</organism>
<dbReference type="InterPro" id="IPR007525">
    <property type="entry name" value="FrhB_FdhB_C"/>
</dbReference>
<reference evidence="5 6" key="1">
    <citation type="submission" date="2018-08" db="EMBL/GenBank/DDBJ databases">
        <title>A genome reference for cultivated species of the human gut microbiota.</title>
        <authorList>
            <person name="Zou Y."/>
            <person name="Xue W."/>
            <person name="Luo G."/>
        </authorList>
    </citation>
    <scope>NUCLEOTIDE SEQUENCE [LARGE SCALE GENOMIC DNA]</scope>
    <source>
        <strain evidence="5 6">OM05-15BH</strain>
    </source>
</reference>
<keyword evidence="2" id="KW-0408">Iron</keyword>
<dbReference type="EMBL" id="QSUL01000010">
    <property type="protein sequence ID" value="RGN33936.1"/>
    <property type="molecule type" value="Genomic_DNA"/>
</dbReference>
<evidence type="ECO:0000313" key="6">
    <source>
        <dbReference type="Proteomes" id="UP000260983"/>
    </source>
</evidence>
<dbReference type="GO" id="GO:0051536">
    <property type="term" value="F:iron-sulfur cluster binding"/>
    <property type="evidence" value="ECO:0007669"/>
    <property type="project" value="UniProtKB-KW"/>
</dbReference>
<evidence type="ECO:0000259" key="4">
    <source>
        <dbReference type="PROSITE" id="PS51379"/>
    </source>
</evidence>
<dbReference type="PANTHER" id="PTHR43193">
    <property type="match status" value="1"/>
</dbReference>
<gene>
    <name evidence="5" type="ORF">DXB65_15805</name>
</gene>
<protein>
    <submittedName>
        <fullName evidence="5">4Fe-4S dicluster domain-containing protein</fullName>
    </submittedName>
</protein>